<sequence>MNRPAVGPQSLRGLPNGFPGQQQIPQNRSVSSRLPPTGKMASNGSTWAFGGGIPMGSAGLGNPRVNSGPLASFAQTIGGSSQPATPLDLSEFPSLSNNQPQPSQSTWAASGTRNMGQPGNMRLQQPSLASQQQQLSAQQQDDLFGSSQQLPSNQGAFRFGTQNAVGQSTQPSSVDDFPPLNRNINGEIGQDRTSTLMQNTGFGGQSNGLGFGSGNPSQPARSNGLLNALSGSNRATAGNRVASPTNLSGLSNARSPIEGSRVASNSENDPIGFPHTQFGSAMAQPQPEGNPAQPSMSRMDSQPSESAGSRAQPAEPSNTSSQANVDESGQEIEDPLAHMSEIDKWGLKGFSYLMRNYPDYAALVNGTDLSTLGFDLNNPEPISDQIYSLFDNEPPRPAVPRFTLPECYTVGNVAPLETKMSNFNDEALIFMFYSNPGDVQQVMAATELNNRNWRYHKKLRMWLTKDELMVPQPLGNNTERGYYIFFDIKQWQRERRELTLVYDDLETIPNSVRPL</sequence>
<dbReference type="Gene3D" id="2.30.30.1020">
    <property type="entry name" value="CCR4-NOT complex subunit 2/3/5, C-terminal domain"/>
    <property type="match status" value="1"/>
</dbReference>
<dbReference type="KEGG" id="psco:LY89DRAFT_689567"/>
<dbReference type="InParanoid" id="A0A132BEZ9"/>
<dbReference type="InterPro" id="IPR038635">
    <property type="entry name" value="CCR4-NOT_su2/3/5_C_sf"/>
</dbReference>
<dbReference type="EMBL" id="KQ947429">
    <property type="protein sequence ID" value="KUJ10277.1"/>
    <property type="molecule type" value="Genomic_DNA"/>
</dbReference>
<dbReference type="GO" id="GO:0000289">
    <property type="term" value="P:nuclear-transcribed mRNA poly(A) tail shortening"/>
    <property type="evidence" value="ECO:0007669"/>
    <property type="project" value="UniProtKB-ARBA"/>
</dbReference>
<evidence type="ECO:0000259" key="5">
    <source>
        <dbReference type="Pfam" id="PF04153"/>
    </source>
</evidence>
<dbReference type="OrthoDB" id="258627at2759"/>
<name>A0A132BEZ9_MOLSC</name>
<reference evidence="6 7" key="1">
    <citation type="submission" date="2015-10" db="EMBL/GenBank/DDBJ databases">
        <title>Full genome of DAOMC 229536 Phialocephala scopiformis, a fungal endophyte of spruce producing the potent anti-insectan compound rugulosin.</title>
        <authorList>
            <consortium name="DOE Joint Genome Institute"/>
            <person name="Walker A.K."/>
            <person name="Frasz S.L."/>
            <person name="Seifert K.A."/>
            <person name="Miller J.D."/>
            <person name="Mondo S.J."/>
            <person name="Labutti K."/>
            <person name="Lipzen A."/>
            <person name="Dockter R."/>
            <person name="Kennedy M."/>
            <person name="Grigoriev I.V."/>
            <person name="Spatafora J.W."/>
        </authorList>
    </citation>
    <scope>NUCLEOTIDE SEQUENCE [LARGE SCALE GENOMIC DNA]</scope>
    <source>
        <strain evidence="6 7">CBS 120377</strain>
    </source>
</reference>
<evidence type="ECO:0000256" key="3">
    <source>
        <dbReference type="ARBA" id="ARBA00023163"/>
    </source>
</evidence>
<evidence type="ECO:0000256" key="1">
    <source>
        <dbReference type="ARBA" id="ARBA00007682"/>
    </source>
</evidence>
<dbReference type="GeneID" id="28825655"/>
<dbReference type="GO" id="GO:0006355">
    <property type="term" value="P:regulation of DNA-templated transcription"/>
    <property type="evidence" value="ECO:0007669"/>
    <property type="project" value="InterPro"/>
</dbReference>
<dbReference type="AlphaFoldDB" id="A0A132BEZ9"/>
<dbReference type="RefSeq" id="XP_018064632.1">
    <property type="nucleotide sequence ID" value="XM_018215929.1"/>
</dbReference>
<dbReference type="Proteomes" id="UP000070700">
    <property type="component" value="Unassembled WGS sequence"/>
</dbReference>
<keyword evidence="3" id="KW-0804">Transcription</keyword>
<keyword evidence="7" id="KW-1185">Reference proteome</keyword>
<feature type="compositionally biased region" description="Polar residues" evidence="4">
    <location>
        <begin position="191"/>
        <end position="200"/>
    </location>
</feature>
<dbReference type="Pfam" id="PF04153">
    <property type="entry name" value="NOT2_3_5_C"/>
    <property type="match status" value="1"/>
</dbReference>
<feature type="compositionally biased region" description="Low complexity" evidence="4">
    <location>
        <begin position="93"/>
        <end position="105"/>
    </location>
</feature>
<dbReference type="PANTHER" id="PTHR23326">
    <property type="entry name" value="CCR4 NOT-RELATED"/>
    <property type="match status" value="1"/>
</dbReference>
<feature type="region of interest" description="Disordered" evidence="4">
    <location>
        <begin position="1"/>
        <end position="328"/>
    </location>
</feature>
<feature type="compositionally biased region" description="Polar residues" evidence="4">
    <location>
        <begin position="106"/>
        <end position="117"/>
    </location>
</feature>
<comment type="similarity">
    <text evidence="1">Belongs to the CNOT2/3/5 family.</text>
</comment>
<evidence type="ECO:0000313" key="7">
    <source>
        <dbReference type="Proteomes" id="UP000070700"/>
    </source>
</evidence>
<dbReference type="InterPro" id="IPR007282">
    <property type="entry name" value="NOT2/3/5_C"/>
</dbReference>
<dbReference type="InterPro" id="IPR040168">
    <property type="entry name" value="Not2/3/5"/>
</dbReference>
<dbReference type="GO" id="GO:0030015">
    <property type="term" value="C:CCR4-NOT core complex"/>
    <property type="evidence" value="ECO:0007669"/>
    <property type="project" value="InterPro"/>
</dbReference>
<organism evidence="6 7">
    <name type="scientific">Mollisia scopiformis</name>
    <name type="common">Conifer needle endophyte fungus</name>
    <name type="synonym">Phialocephala scopiformis</name>
    <dbReference type="NCBI Taxonomy" id="149040"/>
    <lineage>
        <taxon>Eukaryota</taxon>
        <taxon>Fungi</taxon>
        <taxon>Dikarya</taxon>
        <taxon>Ascomycota</taxon>
        <taxon>Pezizomycotina</taxon>
        <taxon>Leotiomycetes</taxon>
        <taxon>Helotiales</taxon>
        <taxon>Mollisiaceae</taxon>
        <taxon>Mollisia</taxon>
    </lineage>
</organism>
<evidence type="ECO:0000313" key="6">
    <source>
        <dbReference type="EMBL" id="KUJ10277.1"/>
    </source>
</evidence>
<proteinExistence type="inferred from homology"/>
<feature type="compositionally biased region" description="Gly residues" evidence="4">
    <location>
        <begin position="201"/>
        <end position="213"/>
    </location>
</feature>
<evidence type="ECO:0000256" key="4">
    <source>
        <dbReference type="SAM" id="MobiDB-lite"/>
    </source>
</evidence>
<feature type="compositionally biased region" description="Polar residues" evidence="4">
    <location>
        <begin position="216"/>
        <end position="254"/>
    </location>
</feature>
<protein>
    <recommendedName>
        <fullName evidence="5">NOT2/NOT3/NOT5 C-terminal domain-containing protein</fullName>
    </recommendedName>
</protein>
<feature type="compositionally biased region" description="Polar residues" evidence="4">
    <location>
        <begin position="145"/>
        <end position="173"/>
    </location>
</feature>
<feature type="domain" description="NOT2/NOT3/NOT5 C-terminal" evidence="5">
    <location>
        <begin position="386"/>
        <end position="505"/>
    </location>
</feature>
<feature type="compositionally biased region" description="Polar residues" evidence="4">
    <location>
        <begin position="73"/>
        <end position="84"/>
    </location>
</feature>
<gene>
    <name evidence="6" type="ORF">LY89DRAFT_689567</name>
</gene>
<feature type="compositionally biased region" description="Low complexity" evidence="4">
    <location>
        <begin position="123"/>
        <end position="140"/>
    </location>
</feature>
<feature type="compositionally biased region" description="Polar residues" evidence="4">
    <location>
        <begin position="19"/>
        <end position="46"/>
    </location>
</feature>
<feature type="compositionally biased region" description="Polar residues" evidence="4">
    <location>
        <begin position="292"/>
        <end position="327"/>
    </location>
</feature>
<keyword evidence="2" id="KW-0805">Transcription regulation</keyword>
<accession>A0A132BEZ9</accession>
<dbReference type="FunFam" id="2.30.30.1020:FF:000007">
    <property type="entry name" value="Putative not2 family protein"/>
    <property type="match status" value="1"/>
</dbReference>
<dbReference type="STRING" id="149040.A0A132BEZ9"/>
<evidence type="ECO:0000256" key="2">
    <source>
        <dbReference type="ARBA" id="ARBA00023015"/>
    </source>
</evidence>